<feature type="region of interest" description="Disordered" evidence="1">
    <location>
        <begin position="1"/>
        <end position="32"/>
    </location>
</feature>
<sequence>MDALSDTSNAKFAHVTPDKATREERKKVTETEKIDVENRIEKGDEQANQLSTTTVDVNGLQCSKEHTQPGNESSFAATPTKENQIAENDGSTLVIFNIVHI</sequence>
<keyword evidence="3" id="KW-1185">Reference proteome</keyword>
<feature type="region of interest" description="Disordered" evidence="1">
    <location>
        <begin position="62"/>
        <end position="84"/>
    </location>
</feature>
<evidence type="ECO:0000313" key="3">
    <source>
        <dbReference type="Proteomes" id="UP000188268"/>
    </source>
</evidence>
<evidence type="ECO:0000256" key="1">
    <source>
        <dbReference type="SAM" id="MobiDB-lite"/>
    </source>
</evidence>
<dbReference type="EMBL" id="AWWV01015070">
    <property type="protein sequence ID" value="OMO53954.1"/>
    <property type="molecule type" value="Genomic_DNA"/>
</dbReference>
<reference evidence="2 3" key="1">
    <citation type="submission" date="2013-09" db="EMBL/GenBank/DDBJ databases">
        <title>Corchorus capsularis genome sequencing.</title>
        <authorList>
            <person name="Alam M."/>
            <person name="Haque M.S."/>
            <person name="Islam M.S."/>
            <person name="Emdad E.M."/>
            <person name="Islam M.M."/>
            <person name="Ahmed B."/>
            <person name="Halim A."/>
            <person name="Hossen Q.M.M."/>
            <person name="Hossain M.Z."/>
            <person name="Ahmed R."/>
            <person name="Khan M.M."/>
            <person name="Islam R."/>
            <person name="Rashid M.M."/>
            <person name="Khan S.A."/>
            <person name="Rahman M.S."/>
            <person name="Alam M."/>
        </authorList>
    </citation>
    <scope>NUCLEOTIDE SEQUENCE [LARGE SCALE GENOMIC DNA]</scope>
    <source>
        <strain evidence="3">cv. CVL-1</strain>
        <tissue evidence="2">Whole seedling</tissue>
    </source>
</reference>
<proteinExistence type="predicted"/>
<evidence type="ECO:0000313" key="2">
    <source>
        <dbReference type="EMBL" id="OMO53954.1"/>
    </source>
</evidence>
<feature type="compositionally biased region" description="Polar residues" evidence="1">
    <location>
        <begin position="1"/>
        <end position="10"/>
    </location>
</feature>
<feature type="compositionally biased region" description="Basic and acidic residues" evidence="1">
    <location>
        <begin position="16"/>
        <end position="32"/>
    </location>
</feature>
<dbReference type="Proteomes" id="UP000188268">
    <property type="component" value="Unassembled WGS sequence"/>
</dbReference>
<dbReference type="Gramene" id="OMO53954">
    <property type="protein sequence ID" value="OMO53954"/>
    <property type="gene ID" value="CCACVL1_28179"/>
</dbReference>
<comment type="caution">
    <text evidence="2">The sequence shown here is derived from an EMBL/GenBank/DDBJ whole genome shotgun (WGS) entry which is preliminary data.</text>
</comment>
<feature type="compositionally biased region" description="Polar residues" evidence="1">
    <location>
        <begin position="68"/>
        <end position="84"/>
    </location>
</feature>
<name>A0A1R3G799_COCAP</name>
<organism evidence="2 3">
    <name type="scientific">Corchorus capsularis</name>
    <name type="common">Jute</name>
    <dbReference type="NCBI Taxonomy" id="210143"/>
    <lineage>
        <taxon>Eukaryota</taxon>
        <taxon>Viridiplantae</taxon>
        <taxon>Streptophyta</taxon>
        <taxon>Embryophyta</taxon>
        <taxon>Tracheophyta</taxon>
        <taxon>Spermatophyta</taxon>
        <taxon>Magnoliopsida</taxon>
        <taxon>eudicotyledons</taxon>
        <taxon>Gunneridae</taxon>
        <taxon>Pentapetalae</taxon>
        <taxon>rosids</taxon>
        <taxon>malvids</taxon>
        <taxon>Malvales</taxon>
        <taxon>Malvaceae</taxon>
        <taxon>Grewioideae</taxon>
        <taxon>Apeibeae</taxon>
        <taxon>Corchorus</taxon>
    </lineage>
</organism>
<accession>A0A1R3G799</accession>
<protein>
    <submittedName>
        <fullName evidence="2">Transcriptional activator DEMETER-like protein</fullName>
    </submittedName>
</protein>
<gene>
    <name evidence="2" type="ORF">CCACVL1_28179</name>
</gene>
<dbReference type="AlphaFoldDB" id="A0A1R3G799"/>